<keyword evidence="1" id="KW-0614">Plasmid</keyword>
<protein>
    <submittedName>
        <fullName evidence="1">Uncharacterized protein</fullName>
    </submittedName>
</protein>
<name>A0AB33AIB8_9MYCO</name>
<dbReference type="EMBL" id="CP004375">
    <property type="protein sequence ID" value="AGM31574.1"/>
    <property type="molecule type" value="Genomic_DNA"/>
</dbReference>
<reference evidence="1 2" key="1">
    <citation type="journal article" date="2013" name="Genome Announc.">
        <title>Complete Genome Sequence of Mycobacterium massiliense Clinical Strain Asan 50594, Belonging to the Type II Genotype.</title>
        <authorList>
            <person name="Kim B.J."/>
            <person name="Kim B.R."/>
            <person name="Hong S.H."/>
            <person name="Seok S.H."/>
            <person name="Kook Y.H."/>
            <person name="Kim B.J."/>
        </authorList>
    </citation>
    <scope>NUCLEOTIDE SEQUENCE [LARGE SCALE GENOMIC DNA]</scope>
    <source>
        <strain evidence="1 2">50594</strain>
    </source>
</reference>
<dbReference type="Proteomes" id="UP000013961">
    <property type="component" value="Plasmid 1"/>
</dbReference>
<sequence>MYAHDALPNSGRSADRLPLWVTAFGLRLEAHMLARQIAWVRRSNGGWLAVVLVPAESSNRRLRLSGVRCWCALLFPSRCRA</sequence>
<evidence type="ECO:0000313" key="1">
    <source>
        <dbReference type="EMBL" id="AGM31574.1"/>
    </source>
</evidence>
<dbReference type="KEGG" id="mabb:MASS_1p0014"/>
<geneLocation type="plasmid" evidence="1 2">
    <name>1</name>
</geneLocation>
<evidence type="ECO:0000313" key="2">
    <source>
        <dbReference type="Proteomes" id="UP000013961"/>
    </source>
</evidence>
<gene>
    <name evidence="1" type="ORF">MASS_1p0014</name>
</gene>
<dbReference type="AlphaFoldDB" id="A0AB33AIB8"/>
<accession>A0AB33AIB8</accession>
<proteinExistence type="predicted"/>
<organism evidence="1 2">
    <name type="scientific">Mycobacteroides abscessus subsp. bolletii 50594</name>
    <dbReference type="NCBI Taxonomy" id="1303024"/>
    <lineage>
        <taxon>Bacteria</taxon>
        <taxon>Bacillati</taxon>
        <taxon>Actinomycetota</taxon>
        <taxon>Actinomycetes</taxon>
        <taxon>Mycobacteriales</taxon>
        <taxon>Mycobacteriaceae</taxon>
        <taxon>Mycobacteroides</taxon>
        <taxon>Mycobacteroides abscessus</taxon>
    </lineage>
</organism>